<evidence type="ECO:0000256" key="2">
    <source>
        <dbReference type="ARBA" id="ARBA00011238"/>
    </source>
</evidence>
<evidence type="ECO:0000256" key="5">
    <source>
        <dbReference type="ARBA" id="ARBA00022448"/>
    </source>
</evidence>
<evidence type="ECO:0000256" key="8">
    <source>
        <dbReference type="ARBA" id="ARBA00022982"/>
    </source>
</evidence>
<protein>
    <recommendedName>
        <fullName evidence="4 14">Indolepyruvate oxidoreductase subunit IorA</fullName>
        <shortName evidence="14">IOR</shortName>
        <ecNumber evidence="3 14">1.2.7.8</ecNumber>
    </recommendedName>
    <alternativeName>
        <fullName evidence="12 14">Indolepyruvate ferredoxin oxidoreductase subunit alpha</fullName>
    </alternativeName>
</protein>
<dbReference type="EMBL" id="JBHPEI010000038">
    <property type="protein sequence ID" value="MFC1799864.1"/>
    <property type="molecule type" value="Genomic_DNA"/>
</dbReference>
<dbReference type="PANTHER" id="PTHR43710:SF5">
    <property type="entry name" value="INDOLEPYRUVATE FERREDOXIN OXIDOREDUCTASE ALPHA SUBUNIT"/>
    <property type="match status" value="1"/>
</dbReference>
<evidence type="ECO:0000256" key="13">
    <source>
        <dbReference type="ARBA" id="ARBA00048332"/>
    </source>
</evidence>
<keyword evidence="10 14" id="KW-0408">Iron</keyword>
<keyword evidence="8 14" id="KW-0249">Electron transport</keyword>
<evidence type="ECO:0000256" key="10">
    <source>
        <dbReference type="ARBA" id="ARBA00023004"/>
    </source>
</evidence>
<dbReference type="PIRSF" id="PIRSF006439">
    <property type="entry name" value="Indolepyruvate_ferr_oxidored"/>
    <property type="match status" value="1"/>
</dbReference>
<keyword evidence="11 14" id="KW-0411">Iron-sulfur</keyword>
<evidence type="ECO:0000256" key="3">
    <source>
        <dbReference type="ARBA" id="ARBA00012812"/>
    </source>
</evidence>
<comment type="subunit">
    <text evidence="2">Heterodimer of the IorA and IorB subunits.</text>
</comment>
<keyword evidence="9 14" id="KW-0560">Oxidoreductase</keyword>
<dbReference type="InterPro" id="IPR045025">
    <property type="entry name" value="HACL1-like"/>
</dbReference>
<dbReference type="SUPFAM" id="SSF52922">
    <property type="entry name" value="TK C-terminal domain-like"/>
    <property type="match status" value="1"/>
</dbReference>
<comment type="cofactor">
    <cofactor evidence="14">
        <name>[4Fe-4S] cluster</name>
        <dbReference type="ChEBI" id="CHEBI:49883"/>
    </cofactor>
    <text evidence="14">Binds 2 [4Fe-4S] clusters. In this family the first cluster has a non-standard and varying [4Fe-4S] binding motif CX(2)CX(2)CX(4-5)CP.</text>
</comment>
<sequence>MKKRPNTIEEGNLLLSGNEAVARGAWEYGVHFAAAYPGTPSTEILESIGEEYDEIDAQWAPNEKVGLEVIAGASFAGARVLSAMKHVGLNVAADPLFTLSYIGATGGIVIVSADDPGMHSSQNEQDNRLMGKAAKVVILEPSDSQEAKDMVGEGLRISEDFDTPVLLRMTTRICHSKSMVKVGPRTEVPVKGYVGDIKKRVPIPAHARAMHSRVEKRLKDISVWGSESSLNRIEEGDTALGIITSGVSYQYVKEASPEASVLKIGISNPLPWDLIEKFISMVDRVVFVEENEPYLEENIKARFLIQADGKNIIPIEGELNPEIVRNAVHPGTAKKITHGEIQLPARPPALCPGCPHRGAFYCLSKLGGSSTGDIGCYTLGMMPPHNALETTVCMGASIGVLSGIEKAVGRKGMGKLVAAIGESTFVHSGITGLIDMVYNGNTGTVMIMDNSLTAMTGGQENPTTGKTLRGEPAPVLDLESVVAACGVKHVIVVDPHDLPEMQRVLKEELDREELSVIITRRPCVMNYRPKKRTVAELDPEKCIGCKACMNLGCPAISWDGERPEISKLLCWPNCNMCVQVCPVDALSKDMGGLQ</sequence>
<comment type="function">
    <text evidence="1 14">Catalyzes the ferredoxin-dependent oxidative decarboxylation of arylpyruvates.</text>
</comment>
<name>A0ABV6YPP1_UNCEI</name>
<evidence type="ECO:0000256" key="9">
    <source>
        <dbReference type="ARBA" id="ARBA00023002"/>
    </source>
</evidence>
<evidence type="ECO:0000256" key="1">
    <source>
        <dbReference type="ARBA" id="ARBA00002995"/>
    </source>
</evidence>
<dbReference type="PROSITE" id="PS51379">
    <property type="entry name" value="4FE4S_FER_2"/>
    <property type="match status" value="2"/>
</dbReference>
<gene>
    <name evidence="16" type="primary">iorA</name>
    <name evidence="16" type="ORF">ACFL2Z_03025</name>
</gene>
<evidence type="ECO:0000256" key="6">
    <source>
        <dbReference type="ARBA" id="ARBA00022485"/>
    </source>
</evidence>
<keyword evidence="5 14" id="KW-0813">Transport</keyword>
<comment type="caution">
    <text evidence="16">The sequence shown here is derived from an EMBL/GenBank/DDBJ whole genome shotgun (WGS) entry which is preliminary data.</text>
</comment>
<evidence type="ECO:0000313" key="16">
    <source>
        <dbReference type="EMBL" id="MFC1799864.1"/>
    </source>
</evidence>
<proteinExistence type="predicted"/>
<feature type="domain" description="4Fe-4S ferredoxin-type" evidence="15">
    <location>
        <begin position="562"/>
        <end position="591"/>
    </location>
</feature>
<dbReference type="Pfam" id="PF02775">
    <property type="entry name" value="TPP_enzyme_C"/>
    <property type="match status" value="1"/>
</dbReference>
<dbReference type="CDD" id="cd02008">
    <property type="entry name" value="TPP_IOR_alpha"/>
    <property type="match status" value="1"/>
</dbReference>
<dbReference type="Proteomes" id="UP001594288">
    <property type="component" value="Unassembled WGS sequence"/>
</dbReference>
<evidence type="ECO:0000256" key="4">
    <source>
        <dbReference type="ARBA" id="ARBA00017710"/>
    </source>
</evidence>
<dbReference type="CDD" id="cd07034">
    <property type="entry name" value="TPP_PYR_PFOR_IOR-alpha_like"/>
    <property type="match status" value="1"/>
</dbReference>
<dbReference type="InterPro" id="IPR011766">
    <property type="entry name" value="TPP_enzyme_TPP-bd"/>
</dbReference>
<dbReference type="SUPFAM" id="SSF52518">
    <property type="entry name" value="Thiamin diphosphate-binding fold (THDP-binding)"/>
    <property type="match status" value="2"/>
</dbReference>
<comment type="catalytic activity">
    <reaction evidence="13 14">
        <text>indole-3-pyruvate + 2 oxidized [2Fe-2S]-[ferredoxin] + CoA = (indol-3-yl)acetyl-CoA + 2 reduced [2Fe-2S]-[ferredoxin] + CO2 + H(+)</text>
        <dbReference type="Rhea" id="RHEA:12645"/>
        <dbReference type="Rhea" id="RHEA-COMP:10000"/>
        <dbReference type="Rhea" id="RHEA-COMP:10001"/>
        <dbReference type="ChEBI" id="CHEBI:15378"/>
        <dbReference type="ChEBI" id="CHEBI:16526"/>
        <dbReference type="ChEBI" id="CHEBI:17640"/>
        <dbReference type="ChEBI" id="CHEBI:33737"/>
        <dbReference type="ChEBI" id="CHEBI:33738"/>
        <dbReference type="ChEBI" id="CHEBI:57271"/>
        <dbReference type="ChEBI" id="CHEBI:57287"/>
        <dbReference type="EC" id="1.2.7.8"/>
    </reaction>
</comment>
<evidence type="ECO:0000256" key="14">
    <source>
        <dbReference type="PIRNR" id="PIRNR006439"/>
    </source>
</evidence>
<dbReference type="Pfam" id="PF01855">
    <property type="entry name" value="POR_N"/>
    <property type="match status" value="1"/>
</dbReference>
<dbReference type="PANTHER" id="PTHR43710">
    <property type="entry name" value="2-HYDROXYACYL-COA LYASE"/>
    <property type="match status" value="1"/>
</dbReference>
<dbReference type="InterPro" id="IPR009014">
    <property type="entry name" value="Transketo_C/PFOR_II"/>
</dbReference>
<keyword evidence="6 14" id="KW-0004">4Fe-4S</keyword>
<evidence type="ECO:0000256" key="11">
    <source>
        <dbReference type="ARBA" id="ARBA00023014"/>
    </source>
</evidence>
<dbReference type="InterPro" id="IPR017896">
    <property type="entry name" value="4Fe4S_Fe-S-bd"/>
</dbReference>
<evidence type="ECO:0000313" key="17">
    <source>
        <dbReference type="Proteomes" id="UP001594288"/>
    </source>
</evidence>
<dbReference type="EC" id="1.2.7.8" evidence="3 14"/>
<dbReference type="NCBIfam" id="TIGR03336">
    <property type="entry name" value="IOR_alpha"/>
    <property type="match status" value="1"/>
</dbReference>
<accession>A0ABV6YPP1</accession>
<keyword evidence="17" id="KW-1185">Reference proteome</keyword>
<reference evidence="16 17" key="1">
    <citation type="submission" date="2024-09" db="EMBL/GenBank/DDBJ databases">
        <authorList>
            <person name="D'Angelo T."/>
        </authorList>
    </citation>
    <scope>NUCLEOTIDE SEQUENCE [LARGE SCALE GENOMIC DNA]</scope>
    <source>
        <strain evidence="16">SAG AM-311-F02</strain>
    </source>
</reference>
<evidence type="ECO:0000256" key="7">
    <source>
        <dbReference type="ARBA" id="ARBA00022723"/>
    </source>
</evidence>
<evidence type="ECO:0000256" key="12">
    <source>
        <dbReference type="ARBA" id="ARBA00030514"/>
    </source>
</evidence>
<evidence type="ECO:0000259" key="15">
    <source>
        <dbReference type="PROSITE" id="PS51379"/>
    </source>
</evidence>
<dbReference type="InterPro" id="IPR017721">
    <property type="entry name" value="IorA"/>
</dbReference>
<feature type="domain" description="4Fe-4S ferredoxin-type" evidence="15">
    <location>
        <begin position="533"/>
        <end position="561"/>
    </location>
</feature>
<dbReference type="InterPro" id="IPR002880">
    <property type="entry name" value="Pyrv_Fd/Flavodoxin_OxRdtase_N"/>
</dbReference>
<dbReference type="InterPro" id="IPR029061">
    <property type="entry name" value="THDP-binding"/>
</dbReference>
<dbReference type="Gene3D" id="3.30.70.20">
    <property type="match status" value="1"/>
</dbReference>
<organism evidence="16 17">
    <name type="scientific">Eiseniibacteriota bacterium</name>
    <dbReference type="NCBI Taxonomy" id="2212470"/>
    <lineage>
        <taxon>Bacteria</taxon>
        <taxon>Candidatus Eiseniibacteriota</taxon>
    </lineage>
</organism>
<keyword evidence="7 14" id="KW-0479">Metal-binding</keyword>
<dbReference type="GO" id="GO:0043805">
    <property type="term" value="F:indolepyruvate ferredoxin oxidoreductase activity"/>
    <property type="evidence" value="ECO:0007669"/>
    <property type="project" value="UniProtKB-EC"/>
</dbReference>
<dbReference type="Gene3D" id="3.40.50.970">
    <property type="match status" value="2"/>
</dbReference>